<accession>A0A926NRY3</accession>
<reference evidence="2" key="1">
    <citation type="submission" date="2020-05" db="EMBL/GenBank/DDBJ databases">
        <title>Identification of trans-AT polyketide cluster in two marine bacteria, producers of a novel glutaramide-containing polyketide sesbanimide D and analogs.</title>
        <authorList>
            <person name="Kacar D."/>
            <person name="Rodriguez P."/>
            <person name="Canedo L."/>
            <person name="Gonzalez E."/>
            <person name="Galan B."/>
            <person name="De La Calle F."/>
            <person name="Garcia J.L."/>
        </authorList>
    </citation>
    <scope>NUCLEOTIDE SEQUENCE</scope>
    <source>
        <strain evidence="2">PHM038</strain>
    </source>
</reference>
<dbReference type="AlphaFoldDB" id="A0A926NRY3"/>
<evidence type="ECO:0000256" key="1">
    <source>
        <dbReference type="SAM" id="MobiDB-lite"/>
    </source>
</evidence>
<gene>
    <name evidence="2" type="ORF">HK439_08415</name>
</gene>
<dbReference type="EMBL" id="JABFCZ010000008">
    <property type="protein sequence ID" value="MBD1546282.1"/>
    <property type="molecule type" value="Genomic_DNA"/>
</dbReference>
<name>A0A926NRY3_9HYPH</name>
<comment type="caution">
    <text evidence="2">The sequence shown here is derived from an EMBL/GenBank/DDBJ whole genome shotgun (WGS) entry which is preliminary data.</text>
</comment>
<feature type="region of interest" description="Disordered" evidence="1">
    <location>
        <begin position="243"/>
        <end position="270"/>
    </location>
</feature>
<sequence length="270" mass="30722">MLQAMYDVFDRQRRPLRNRHYMVFRKARVGYARIPGAPMATVFPVLKMLSGQAADPHAAQAYTADYTGHDYTGLWEGDIQLLTASELKRRHPDFPVFTVVQYPHTRLAACYEHLILGDADLPAYFEENRFRKQMPIEEFLERVLETTDLGADNLLRSQASMLHHKGALIPDLVLDFNRLPSDWSKLRSLLKRQSNVDIGEGPAAIEMPTHETAEAIRNSQYFGNVLRHYRRDYKLFFENGAGGPTARQRSWKNSDPANELNGQASSSGAV</sequence>
<feature type="compositionally biased region" description="Polar residues" evidence="1">
    <location>
        <begin position="247"/>
        <end position="270"/>
    </location>
</feature>
<evidence type="ECO:0000313" key="3">
    <source>
        <dbReference type="Proteomes" id="UP000598467"/>
    </source>
</evidence>
<proteinExistence type="predicted"/>
<dbReference type="Proteomes" id="UP000598467">
    <property type="component" value="Unassembled WGS sequence"/>
</dbReference>
<protein>
    <submittedName>
        <fullName evidence="2">Sulfotransferase family 2 domain-containing protein</fullName>
    </submittedName>
</protein>
<dbReference type="RefSeq" id="WP_190290955.1">
    <property type="nucleotide sequence ID" value="NZ_JABFCZ010000008.1"/>
</dbReference>
<evidence type="ECO:0000313" key="2">
    <source>
        <dbReference type="EMBL" id="MBD1546282.1"/>
    </source>
</evidence>
<organism evidence="2 3">
    <name type="scientific">Roseibium aggregatum</name>
    <dbReference type="NCBI Taxonomy" id="187304"/>
    <lineage>
        <taxon>Bacteria</taxon>
        <taxon>Pseudomonadati</taxon>
        <taxon>Pseudomonadota</taxon>
        <taxon>Alphaproteobacteria</taxon>
        <taxon>Hyphomicrobiales</taxon>
        <taxon>Stappiaceae</taxon>
        <taxon>Roseibium</taxon>
    </lineage>
</organism>